<evidence type="ECO:0000313" key="2">
    <source>
        <dbReference type="Proteomes" id="UP000026915"/>
    </source>
</evidence>
<sequence>MSARTFEFDVTISADKNWKKREEKRKPVAGAVKPNRRLLVFSVFIRKPSTLSSLLEHQADPIVAGLLSGFSSQMSVKLREKIFQIQNIGGLVQFYV</sequence>
<dbReference type="HOGENOM" id="CLU_2363866_0_0_1"/>
<proteinExistence type="predicted"/>
<gene>
    <name evidence="1" type="ORF">TCM_019721</name>
</gene>
<dbReference type="Gramene" id="EOY04479">
    <property type="protein sequence ID" value="EOY04479"/>
    <property type="gene ID" value="TCM_019721"/>
</dbReference>
<dbReference type="EMBL" id="CM001882">
    <property type="protein sequence ID" value="EOY04479.1"/>
    <property type="molecule type" value="Genomic_DNA"/>
</dbReference>
<reference evidence="1 2" key="1">
    <citation type="journal article" date="2013" name="Genome Biol.">
        <title>The genome sequence of the most widely cultivated cacao type and its use to identify candidate genes regulating pod color.</title>
        <authorList>
            <person name="Motamayor J.C."/>
            <person name="Mockaitis K."/>
            <person name="Schmutz J."/>
            <person name="Haiminen N."/>
            <person name="Iii D.L."/>
            <person name="Cornejo O."/>
            <person name="Findley S.D."/>
            <person name="Zheng P."/>
            <person name="Utro F."/>
            <person name="Royaert S."/>
            <person name="Saski C."/>
            <person name="Jenkins J."/>
            <person name="Podicheti R."/>
            <person name="Zhao M."/>
            <person name="Scheffler B.E."/>
            <person name="Stack J.C."/>
            <person name="Feltus F.A."/>
            <person name="Mustiga G.M."/>
            <person name="Amores F."/>
            <person name="Phillips W."/>
            <person name="Marelli J.P."/>
            <person name="May G.D."/>
            <person name="Shapiro H."/>
            <person name="Ma J."/>
            <person name="Bustamante C.D."/>
            <person name="Schnell R.J."/>
            <person name="Main D."/>
            <person name="Gilbert D."/>
            <person name="Parida L."/>
            <person name="Kuhn D.N."/>
        </authorList>
    </citation>
    <scope>NUCLEOTIDE SEQUENCE [LARGE SCALE GENOMIC DNA]</scope>
    <source>
        <strain evidence="2">cv. Matina 1-6</strain>
    </source>
</reference>
<dbReference type="InParanoid" id="A0A061EQ70"/>
<accession>A0A061EQ70</accession>
<evidence type="ECO:0000313" key="1">
    <source>
        <dbReference type="EMBL" id="EOY04479.1"/>
    </source>
</evidence>
<name>A0A061EQ70_THECC</name>
<protein>
    <submittedName>
        <fullName evidence="1">Uncharacterized protein</fullName>
    </submittedName>
</protein>
<dbReference type="AlphaFoldDB" id="A0A061EQ70"/>
<dbReference type="Proteomes" id="UP000026915">
    <property type="component" value="Chromosome 4"/>
</dbReference>
<organism evidence="1 2">
    <name type="scientific">Theobroma cacao</name>
    <name type="common">Cacao</name>
    <name type="synonym">Cocoa</name>
    <dbReference type="NCBI Taxonomy" id="3641"/>
    <lineage>
        <taxon>Eukaryota</taxon>
        <taxon>Viridiplantae</taxon>
        <taxon>Streptophyta</taxon>
        <taxon>Embryophyta</taxon>
        <taxon>Tracheophyta</taxon>
        <taxon>Spermatophyta</taxon>
        <taxon>Magnoliopsida</taxon>
        <taxon>eudicotyledons</taxon>
        <taxon>Gunneridae</taxon>
        <taxon>Pentapetalae</taxon>
        <taxon>rosids</taxon>
        <taxon>malvids</taxon>
        <taxon>Malvales</taxon>
        <taxon>Malvaceae</taxon>
        <taxon>Byttnerioideae</taxon>
        <taxon>Theobroma</taxon>
    </lineage>
</organism>
<keyword evidence="2" id="KW-1185">Reference proteome</keyword>